<name>A0A3P3VIV1_9GAMM</name>
<keyword evidence="2" id="KW-0436">Ligase</keyword>
<gene>
    <name evidence="7" type="ORF">D0544_12395</name>
</gene>
<proteinExistence type="inferred from homology"/>
<dbReference type="InterPro" id="IPR049515">
    <property type="entry name" value="MACS_put"/>
</dbReference>
<dbReference type="GO" id="GO:0005524">
    <property type="term" value="F:ATP binding"/>
    <property type="evidence" value="ECO:0007669"/>
    <property type="project" value="UniProtKB-KW"/>
</dbReference>
<dbReference type="InterPro" id="IPR025110">
    <property type="entry name" value="AMP-bd_C"/>
</dbReference>
<sequence>MLSHQPQADYEQLWRDFRWPSSTAYNIGVDVCDRWANSDPERIALIHKLPGGGLEEVSFGQLKERSNRLANLLTRLGIGEGDRVAVLLGQCPETAFSHIAIYKMAAIAVPLFSLFERDALLYRLNDSGCRAVVTDRIGAAKLAAIREQLPALEQVLVVDEVVTDELDLRQAMALESDQFEPVVTGGETPALIIYTSGTTGQPKGALHGHQVLLGHLPGVELSHNFFPQPGDRIWTPADWAWIGGLYDVLLPALHHGVTVVAHRMPKFDPEGALQLIADFEIRNLFMPPTALKLLRTLGEIRGRWALSLRTIASGGEPLGEELLQWAEQQLGVRINEFYGQTECNMIVSNCEALMPIRAGSMGRPAPGHRLAVVDPEGQPLGVGEVGVVAVKRPDPVMFLGYWNNEPATRARFVGDWMLTGDLAYQDAQGYLYFQARDDDLITSAGYRFGPGEIENCLLSHPAVRMVAVVGKADPLRTQIVKAFVVLNRGYSGDTELVSALQAHVKTRLAPHEYPREVAFVESLPMTVTGKIIRRALRE</sequence>
<keyword evidence="8" id="KW-1185">Reference proteome</keyword>
<comment type="similarity">
    <text evidence="1">Belongs to the ATP-dependent AMP-binding enzyme family.</text>
</comment>
<dbReference type="RefSeq" id="WP_125016595.1">
    <property type="nucleotide sequence ID" value="NZ_QWEZ01000002.1"/>
</dbReference>
<dbReference type="SUPFAM" id="SSF56801">
    <property type="entry name" value="Acetyl-CoA synthetase-like"/>
    <property type="match status" value="1"/>
</dbReference>
<comment type="caution">
    <text evidence="7">The sequence shown here is derived from an EMBL/GenBank/DDBJ whole genome shotgun (WGS) entry which is preliminary data.</text>
</comment>
<dbReference type="InterPro" id="IPR051087">
    <property type="entry name" value="Mitochondrial_ACSM"/>
</dbReference>
<dbReference type="PROSITE" id="PS00455">
    <property type="entry name" value="AMP_BINDING"/>
    <property type="match status" value="1"/>
</dbReference>
<protein>
    <submittedName>
        <fullName evidence="7">AMP-dependent synthetase</fullName>
    </submittedName>
</protein>
<dbReference type="GO" id="GO:0006633">
    <property type="term" value="P:fatty acid biosynthetic process"/>
    <property type="evidence" value="ECO:0007669"/>
    <property type="project" value="TreeGrafter"/>
</dbReference>
<reference evidence="7 8" key="2">
    <citation type="submission" date="2018-12" db="EMBL/GenBank/DDBJ databases">
        <title>Simiduia agarivorans gen. nov., sp. nov., a marine, agarolytic bacterium isolated from shallow coastal water from Keelung, Taiwan.</title>
        <authorList>
            <person name="Shieh W.Y."/>
        </authorList>
    </citation>
    <scope>NUCLEOTIDE SEQUENCE [LARGE SCALE GENOMIC DNA]</scope>
    <source>
        <strain evidence="7 8">GTF-13</strain>
    </source>
</reference>
<evidence type="ECO:0000259" key="6">
    <source>
        <dbReference type="Pfam" id="PF13193"/>
    </source>
</evidence>
<evidence type="ECO:0000256" key="4">
    <source>
        <dbReference type="ARBA" id="ARBA00022840"/>
    </source>
</evidence>
<organism evidence="7 8">
    <name type="scientific">Aestuariirhabdus litorea</name>
    <dbReference type="NCBI Taxonomy" id="2528527"/>
    <lineage>
        <taxon>Bacteria</taxon>
        <taxon>Pseudomonadati</taxon>
        <taxon>Pseudomonadota</taxon>
        <taxon>Gammaproteobacteria</taxon>
        <taxon>Oceanospirillales</taxon>
        <taxon>Aestuariirhabdaceae</taxon>
        <taxon>Aestuariirhabdus</taxon>
    </lineage>
</organism>
<dbReference type="Pfam" id="PF00501">
    <property type="entry name" value="AMP-binding"/>
    <property type="match status" value="1"/>
</dbReference>
<evidence type="ECO:0000256" key="3">
    <source>
        <dbReference type="ARBA" id="ARBA00022741"/>
    </source>
</evidence>
<dbReference type="GO" id="GO:0004321">
    <property type="term" value="F:fatty-acyl-CoA synthase activity"/>
    <property type="evidence" value="ECO:0007669"/>
    <property type="project" value="TreeGrafter"/>
</dbReference>
<dbReference type="PANTHER" id="PTHR43605:SF10">
    <property type="entry name" value="ACYL-COA SYNTHETASE MEDIUM CHAIN FAMILY MEMBER 3"/>
    <property type="match status" value="1"/>
</dbReference>
<evidence type="ECO:0000313" key="8">
    <source>
        <dbReference type="Proteomes" id="UP000280792"/>
    </source>
</evidence>
<dbReference type="GO" id="GO:0015645">
    <property type="term" value="F:fatty acid ligase activity"/>
    <property type="evidence" value="ECO:0007669"/>
    <property type="project" value="TreeGrafter"/>
</dbReference>
<evidence type="ECO:0000259" key="5">
    <source>
        <dbReference type="Pfam" id="PF00501"/>
    </source>
</evidence>
<feature type="domain" description="AMP-binding enzyme C-terminal" evidence="6">
    <location>
        <begin position="452"/>
        <end position="530"/>
    </location>
</feature>
<dbReference type="Pfam" id="PF13193">
    <property type="entry name" value="AMP-binding_C"/>
    <property type="match status" value="1"/>
</dbReference>
<dbReference type="Proteomes" id="UP000280792">
    <property type="component" value="Unassembled WGS sequence"/>
</dbReference>
<dbReference type="InterPro" id="IPR045851">
    <property type="entry name" value="AMP-bd_C_sf"/>
</dbReference>
<dbReference type="EMBL" id="QWEZ01000002">
    <property type="protein sequence ID" value="RRJ82655.1"/>
    <property type="molecule type" value="Genomic_DNA"/>
</dbReference>
<dbReference type="GO" id="GO:0016405">
    <property type="term" value="F:CoA-ligase activity"/>
    <property type="evidence" value="ECO:0007669"/>
    <property type="project" value="UniProtKB-ARBA"/>
</dbReference>
<dbReference type="Gene3D" id="3.30.300.30">
    <property type="match status" value="1"/>
</dbReference>
<accession>A0A3P3VIV1</accession>
<dbReference type="AlphaFoldDB" id="A0A3P3VIV1"/>
<keyword evidence="3" id="KW-0547">Nucleotide-binding</keyword>
<dbReference type="InterPro" id="IPR000873">
    <property type="entry name" value="AMP-dep_synth/lig_dom"/>
</dbReference>
<dbReference type="FunFam" id="3.30.300.30:FF:000005">
    <property type="entry name" value="Acyl-coenzyme A synthetase ACSM5, mitochondrial"/>
    <property type="match status" value="1"/>
</dbReference>
<dbReference type="InterPro" id="IPR042099">
    <property type="entry name" value="ANL_N_sf"/>
</dbReference>
<dbReference type="GO" id="GO:0006637">
    <property type="term" value="P:acyl-CoA metabolic process"/>
    <property type="evidence" value="ECO:0007669"/>
    <property type="project" value="TreeGrafter"/>
</dbReference>
<dbReference type="PANTHER" id="PTHR43605">
    <property type="entry name" value="ACYL-COENZYME A SYNTHETASE"/>
    <property type="match status" value="1"/>
</dbReference>
<evidence type="ECO:0000256" key="1">
    <source>
        <dbReference type="ARBA" id="ARBA00006432"/>
    </source>
</evidence>
<feature type="domain" description="AMP-dependent synthetase/ligase" evidence="5">
    <location>
        <begin position="33"/>
        <end position="402"/>
    </location>
</feature>
<keyword evidence="4" id="KW-0067">ATP-binding</keyword>
<dbReference type="CDD" id="cd05971">
    <property type="entry name" value="MACS_like_3"/>
    <property type="match status" value="1"/>
</dbReference>
<dbReference type="InterPro" id="IPR020845">
    <property type="entry name" value="AMP-binding_CS"/>
</dbReference>
<evidence type="ECO:0000313" key="7">
    <source>
        <dbReference type="EMBL" id="RRJ82655.1"/>
    </source>
</evidence>
<evidence type="ECO:0000256" key="2">
    <source>
        <dbReference type="ARBA" id="ARBA00022598"/>
    </source>
</evidence>
<reference evidence="7 8" key="1">
    <citation type="submission" date="2018-08" db="EMBL/GenBank/DDBJ databases">
        <authorList>
            <person name="Khan S.A."/>
        </authorList>
    </citation>
    <scope>NUCLEOTIDE SEQUENCE [LARGE SCALE GENOMIC DNA]</scope>
    <source>
        <strain evidence="7 8">GTF-13</strain>
    </source>
</reference>
<dbReference type="Gene3D" id="3.40.50.12780">
    <property type="entry name" value="N-terminal domain of ligase-like"/>
    <property type="match status" value="1"/>
</dbReference>